<proteinExistence type="predicted"/>
<dbReference type="EMBL" id="JADEXQ010000001">
    <property type="protein sequence ID" value="MBE9028193.1"/>
    <property type="molecule type" value="Genomic_DNA"/>
</dbReference>
<dbReference type="GO" id="GO:0005524">
    <property type="term" value="F:ATP binding"/>
    <property type="evidence" value="ECO:0007669"/>
    <property type="project" value="InterPro"/>
</dbReference>
<dbReference type="Proteomes" id="UP000625316">
    <property type="component" value="Unassembled WGS sequence"/>
</dbReference>
<feature type="domain" description="AAA+ ATPase" evidence="1">
    <location>
        <begin position="22"/>
        <end position="354"/>
    </location>
</feature>
<reference evidence="2" key="1">
    <citation type="submission" date="2020-10" db="EMBL/GenBank/DDBJ databases">
        <authorList>
            <person name="Castelo-Branco R."/>
            <person name="Eusebio N."/>
            <person name="Adriana R."/>
            <person name="Vieira A."/>
            <person name="Brugerolle De Fraissinette N."/>
            <person name="Rezende De Castro R."/>
            <person name="Schneider M.P."/>
            <person name="Vasconcelos V."/>
            <person name="Leao P.N."/>
        </authorList>
    </citation>
    <scope>NUCLEOTIDE SEQUENCE</scope>
    <source>
        <strain evidence="2">LEGE 11480</strain>
    </source>
</reference>
<dbReference type="AlphaFoldDB" id="A0A928VI47"/>
<protein>
    <submittedName>
        <fullName evidence="2">AAA family ATPase</fullName>
    </submittedName>
</protein>
<evidence type="ECO:0000313" key="2">
    <source>
        <dbReference type="EMBL" id="MBE9028193.1"/>
    </source>
</evidence>
<organism evidence="2 3">
    <name type="scientific">Romeriopsis navalis LEGE 11480</name>
    <dbReference type="NCBI Taxonomy" id="2777977"/>
    <lineage>
        <taxon>Bacteria</taxon>
        <taxon>Bacillati</taxon>
        <taxon>Cyanobacteriota</taxon>
        <taxon>Cyanophyceae</taxon>
        <taxon>Leptolyngbyales</taxon>
        <taxon>Leptolyngbyaceae</taxon>
        <taxon>Romeriopsis</taxon>
        <taxon>Romeriopsis navalis</taxon>
    </lineage>
</organism>
<dbReference type="GO" id="GO:0000731">
    <property type="term" value="P:DNA synthesis involved in DNA repair"/>
    <property type="evidence" value="ECO:0007669"/>
    <property type="project" value="TreeGrafter"/>
</dbReference>
<dbReference type="SUPFAM" id="SSF52540">
    <property type="entry name" value="P-loop containing nucleoside triphosphate hydrolases"/>
    <property type="match status" value="1"/>
</dbReference>
<accession>A0A928VI47</accession>
<dbReference type="PANTHER" id="PTHR32182">
    <property type="entry name" value="DNA REPLICATION AND REPAIR PROTEIN RECF"/>
    <property type="match status" value="1"/>
</dbReference>
<sequence>MQVKRLQINAFCGIETLDLEFRSGVNILIGINGVGKSSILDCLARLVFLYTDLLLPRGLVKLANGELVKIGHEHTQNSINFQTSEGEEGTWHFRVSRDANRSSHAFFTSEAIDNAYSTSGISRETIQDFSERIKNKLIEKIKTHPDTTNIPLGVYYPTSRVIPKHPFDEQPDQEHPHRNRSNFLNIQALEGKLDFSAFFAWFKEHEDLENEIRLESDSKYRDQQLEAIRKAIPNFLPEFSHLRVKRSPLRMVITKHGEELIISQLSDGEKSLLTIIGDIARRLAICNPARENPLEGEGIILIDEIDAHLHPKWQRGIVPKLEQTFPNCQFFLATHSPQLISDVKSDHIYLLQRDEAGEVIATHPEGTYGRDTNQILEDVMGVPERPAWSKHNLQKLFQLIDSGDLAAAKKLKDNLEHRIGEDEPEFAKADVLIRRKEILGR</sequence>
<dbReference type="Gene3D" id="3.40.50.300">
    <property type="entry name" value="P-loop containing nucleotide triphosphate hydrolases"/>
    <property type="match status" value="1"/>
</dbReference>
<dbReference type="Pfam" id="PF13304">
    <property type="entry name" value="AAA_21"/>
    <property type="match status" value="1"/>
</dbReference>
<evidence type="ECO:0000259" key="1">
    <source>
        <dbReference type="SMART" id="SM00382"/>
    </source>
</evidence>
<evidence type="ECO:0000313" key="3">
    <source>
        <dbReference type="Proteomes" id="UP000625316"/>
    </source>
</evidence>
<comment type="caution">
    <text evidence="2">The sequence shown here is derived from an EMBL/GenBank/DDBJ whole genome shotgun (WGS) entry which is preliminary data.</text>
</comment>
<dbReference type="GO" id="GO:0016887">
    <property type="term" value="F:ATP hydrolysis activity"/>
    <property type="evidence" value="ECO:0007669"/>
    <property type="project" value="InterPro"/>
</dbReference>
<name>A0A928VI47_9CYAN</name>
<dbReference type="GO" id="GO:0006302">
    <property type="term" value="P:double-strand break repair"/>
    <property type="evidence" value="ECO:0007669"/>
    <property type="project" value="TreeGrafter"/>
</dbReference>
<keyword evidence="3" id="KW-1185">Reference proteome</keyword>
<dbReference type="InterPro" id="IPR027417">
    <property type="entry name" value="P-loop_NTPase"/>
</dbReference>
<gene>
    <name evidence="2" type="ORF">IQ266_00300</name>
</gene>
<dbReference type="InterPro" id="IPR003959">
    <property type="entry name" value="ATPase_AAA_core"/>
</dbReference>
<dbReference type="PANTHER" id="PTHR32182:SF23">
    <property type="entry name" value="ATP BINDING PROTEIN"/>
    <property type="match status" value="1"/>
</dbReference>
<dbReference type="InterPro" id="IPR003593">
    <property type="entry name" value="AAA+_ATPase"/>
</dbReference>
<dbReference type="SMART" id="SM00382">
    <property type="entry name" value="AAA"/>
    <property type="match status" value="1"/>
</dbReference>